<dbReference type="SUPFAM" id="SSF56854">
    <property type="entry name" value="Bcl-2 inhibitors of programmed cell death"/>
    <property type="match status" value="1"/>
</dbReference>
<feature type="region of interest" description="Disordered" evidence="1">
    <location>
        <begin position="152"/>
        <end position="177"/>
    </location>
</feature>
<reference evidence="3" key="1">
    <citation type="submission" date="2025-08" db="UniProtKB">
        <authorList>
            <consortium name="RefSeq"/>
        </authorList>
    </citation>
    <scope>IDENTIFICATION</scope>
    <source>
        <tissue evidence="3">Cell line</tissue>
    </source>
</reference>
<keyword evidence="2" id="KW-1185">Reference proteome</keyword>
<sequence length="337" mass="36161">MDTGSPQLLPAAERVSPQSAPYGIPQLHSQNSQSLLLISWLAHYKLLVDLSPRSTNGHFNLCKENSIVVIHSPCCHGLYVHRAIEQALCWLDKVDSQISGLNLWPLRGFSFTNVFTVTPEWVCDATAVHFHVKAGWALGLGLGRADALSERTTCGAAPGSPAPPRPAPRAPRPPPEPAVLRCVSAQVRRRHERLLAGYRGYRGNRVALVAQLEREILAQPQALSWGRVAALLTFAGTPGAGRGGGQGGPGLPAPGGLPLPPAHRPAPRLAGGARRLGWLLSLLHTHAAIFLEKTTGQGSSVMLCHNDLNLLLEKIIMSSKIINPFLPACDQPTGFEM</sequence>
<dbReference type="GeneID" id="112917051"/>
<gene>
    <name evidence="3" type="primary">BCL2L10</name>
</gene>
<proteinExistence type="predicted"/>
<evidence type="ECO:0000313" key="3">
    <source>
        <dbReference type="RefSeq" id="XP_072594228.1"/>
    </source>
</evidence>
<accession>A0ABM4YVB2</accession>
<feature type="region of interest" description="Disordered" evidence="1">
    <location>
        <begin position="240"/>
        <end position="260"/>
    </location>
</feature>
<organism evidence="2 3">
    <name type="scientific">Vulpes vulpes</name>
    <name type="common">Red fox</name>
    <dbReference type="NCBI Taxonomy" id="9627"/>
    <lineage>
        <taxon>Eukaryota</taxon>
        <taxon>Metazoa</taxon>
        <taxon>Chordata</taxon>
        <taxon>Craniata</taxon>
        <taxon>Vertebrata</taxon>
        <taxon>Euteleostomi</taxon>
        <taxon>Mammalia</taxon>
        <taxon>Eutheria</taxon>
        <taxon>Laurasiatheria</taxon>
        <taxon>Carnivora</taxon>
        <taxon>Caniformia</taxon>
        <taxon>Canidae</taxon>
        <taxon>Vulpes</taxon>
    </lineage>
</organism>
<dbReference type="RefSeq" id="XP_072594228.1">
    <property type="nucleotide sequence ID" value="XM_072738127.1"/>
</dbReference>
<evidence type="ECO:0000313" key="2">
    <source>
        <dbReference type="Proteomes" id="UP001652641"/>
    </source>
</evidence>
<dbReference type="InterPro" id="IPR036834">
    <property type="entry name" value="Bcl-2-like_sf"/>
</dbReference>
<feature type="compositionally biased region" description="Pro residues" evidence="1">
    <location>
        <begin position="251"/>
        <end position="260"/>
    </location>
</feature>
<dbReference type="Proteomes" id="UP001652641">
    <property type="component" value="Chromosome 15"/>
</dbReference>
<protein>
    <submittedName>
        <fullName evidence="3">Bcl-2-like protein 10</fullName>
    </submittedName>
</protein>
<feature type="compositionally biased region" description="Pro residues" evidence="1">
    <location>
        <begin position="160"/>
        <end position="177"/>
    </location>
</feature>
<dbReference type="Gene3D" id="1.10.437.10">
    <property type="entry name" value="Blc2-like"/>
    <property type="match status" value="1"/>
</dbReference>
<evidence type="ECO:0000256" key="1">
    <source>
        <dbReference type="SAM" id="MobiDB-lite"/>
    </source>
</evidence>
<feature type="compositionally biased region" description="Gly residues" evidence="1">
    <location>
        <begin position="240"/>
        <end position="250"/>
    </location>
</feature>
<name>A0ABM4YVB2_VULVU</name>